<dbReference type="SUPFAM" id="SSF55811">
    <property type="entry name" value="Nudix"/>
    <property type="match status" value="1"/>
</dbReference>
<sequence length="182" mass="18711">MTGSAAGAPAPRPAPGSGPRSGPGSAAGSGPRVAVKALIVRDGHVLMNRVVTPDGTVLHGPPGGGQEHGEDQVAALVRECREEIGAEVEVHQVACVYEVQSVSRLRDGVPIPPFHQVNVAYWCGLADGQEPGPGSDPDPGQDGTDWLPIGHLAEHEVHPPGLAQWLEADPSSRPIGLGVLPL</sequence>
<feature type="region of interest" description="Disordered" evidence="3">
    <location>
        <begin position="127"/>
        <end position="147"/>
    </location>
</feature>
<feature type="region of interest" description="Disordered" evidence="3">
    <location>
        <begin position="1"/>
        <end position="30"/>
    </location>
</feature>
<dbReference type="Pfam" id="PF00293">
    <property type="entry name" value="NUDIX"/>
    <property type="match status" value="1"/>
</dbReference>
<dbReference type="Gene3D" id="3.90.79.10">
    <property type="entry name" value="Nucleoside Triphosphate Pyrophosphohydrolase"/>
    <property type="match status" value="1"/>
</dbReference>
<dbReference type="Proteomes" id="UP000644727">
    <property type="component" value="Unassembled WGS sequence"/>
</dbReference>
<keyword evidence="2" id="KW-0378">Hydrolase</keyword>
<dbReference type="PANTHER" id="PTHR43046:SF14">
    <property type="entry name" value="MUTT_NUDIX FAMILY PROTEIN"/>
    <property type="match status" value="1"/>
</dbReference>
<dbReference type="PANTHER" id="PTHR43046">
    <property type="entry name" value="GDP-MANNOSE MANNOSYL HYDROLASE"/>
    <property type="match status" value="1"/>
</dbReference>
<protein>
    <submittedName>
        <fullName evidence="5">NUDIX domain-containing protein</fullName>
    </submittedName>
</protein>
<dbReference type="EMBL" id="JADEYR010000005">
    <property type="protein sequence ID" value="MBE9403895.1"/>
    <property type="molecule type" value="Genomic_DNA"/>
</dbReference>
<comment type="caution">
    <text evidence="5">The sequence shown here is derived from an EMBL/GenBank/DDBJ whole genome shotgun (WGS) entry which is preliminary data.</text>
</comment>
<name>A0ABR9W0C7_9MICO</name>
<evidence type="ECO:0000256" key="1">
    <source>
        <dbReference type="ARBA" id="ARBA00001946"/>
    </source>
</evidence>
<dbReference type="InterPro" id="IPR015797">
    <property type="entry name" value="NUDIX_hydrolase-like_dom_sf"/>
</dbReference>
<evidence type="ECO:0000259" key="4">
    <source>
        <dbReference type="PROSITE" id="PS51462"/>
    </source>
</evidence>
<dbReference type="InterPro" id="IPR000086">
    <property type="entry name" value="NUDIX_hydrolase_dom"/>
</dbReference>
<keyword evidence="6" id="KW-1185">Reference proteome</keyword>
<evidence type="ECO:0000313" key="6">
    <source>
        <dbReference type="Proteomes" id="UP000644727"/>
    </source>
</evidence>
<comment type="cofactor">
    <cofactor evidence="1">
        <name>Mg(2+)</name>
        <dbReference type="ChEBI" id="CHEBI:18420"/>
    </cofactor>
</comment>
<proteinExistence type="predicted"/>
<dbReference type="PROSITE" id="PS51462">
    <property type="entry name" value="NUDIX"/>
    <property type="match status" value="1"/>
</dbReference>
<organism evidence="5 6">
    <name type="scientific">Brachybacterium epidermidis</name>
    <dbReference type="NCBI Taxonomy" id="2781983"/>
    <lineage>
        <taxon>Bacteria</taxon>
        <taxon>Bacillati</taxon>
        <taxon>Actinomycetota</taxon>
        <taxon>Actinomycetes</taxon>
        <taxon>Micrococcales</taxon>
        <taxon>Dermabacteraceae</taxon>
        <taxon>Brachybacterium</taxon>
    </lineage>
</organism>
<reference evidence="5 6" key="1">
    <citation type="submission" date="2020-10" db="EMBL/GenBank/DDBJ databases">
        <title>Draft genome and description of Brachybacterium epidermidis sp nov.</title>
        <authorList>
            <person name="Boxberger M."/>
            <person name="La Scola B."/>
        </authorList>
    </citation>
    <scope>NUCLEOTIDE SEQUENCE [LARGE SCALE GENOMIC DNA]</scope>
    <source>
        <strain evidence="5 6">Marseille-Q2903</strain>
    </source>
</reference>
<gene>
    <name evidence="5" type="ORF">IOE58_06740</name>
</gene>
<feature type="compositionally biased region" description="Low complexity" evidence="3">
    <location>
        <begin position="127"/>
        <end position="145"/>
    </location>
</feature>
<feature type="domain" description="Nudix hydrolase" evidence="4">
    <location>
        <begin position="30"/>
        <end position="169"/>
    </location>
</feature>
<accession>A0ABR9W0C7</accession>
<evidence type="ECO:0000256" key="2">
    <source>
        <dbReference type="ARBA" id="ARBA00022801"/>
    </source>
</evidence>
<evidence type="ECO:0000313" key="5">
    <source>
        <dbReference type="EMBL" id="MBE9403895.1"/>
    </source>
</evidence>
<evidence type="ECO:0000256" key="3">
    <source>
        <dbReference type="SAM" id="MobiDB-lite"/>
    </source>
</evidence>